<dbReference type="PANTHER" id="PTHR11960">
    <property type="entry name" value="EUKARYOTIC TRANSLATION INITIATION FACTOR 4E RELATED"/>
    <property type="match status" value="1"/>
</dbReference>
<keyword evidence="8" id="KW-1185">Reference proteome</keyword>
<keyword evidence="4 5" id="KW-0648">Protein biosynthesis</keyword>
<evidence type="ECO:0008006" key="9">
    <source>
        <dbReference type="Google" id="ProtNLM"/>
    </source>
</evidence>
<dbReference type="InterPro" id="IPR001040">
    <property type="entry name" value="TIF_eIF_4E"/>
</dbReference>
<evidence type="ECO:0000313" key="8">
    <source>
        <dbReference type="Proteomes" id="UP000723463"/>
    </source>
</evidence>
<organism evidence="7 8">
    <name type="scientific">Mortierella hygrophila</name>
    <dbReference type="NCBI Taxonomy" id="979708"/>
    <lineage>
        <taxon>Eukaryota</taxon>
        <taxon>Fungi</taxon>
        <taxon>Fungi incertae sedis</taxon>
        <taxon>Mucoromycota</taxon>
        <taxon>Mortierellomycotina</taxon>
        <taxon>Mortierellomycetes</taxon>
        <taxon>Mortierellales</taxon>
        <taxon>Mortierellaceae</taxon>
        <taxon>Mortierella</taxon>
    </lineage>
</organism>
<dbReference type="GO" id="GO:0000340">
    <property type="term" value="F:RNA 7-methylguanosine cap binding"/>
    <property type="evidence" value="ECO:0007669"/>
    <property type="project" value="TreeGrafter"/>
</dbReference>
<feature type="compositionally biased region" description="Polar residues" evidence="6">
    <location>
        <begin position="29"/>
        <end position="44"/>
    </location>
</feature>
<dbReference type="AlphaFoldDB" id="A0A9P6K7B7"/>
<reference evidence="7" key="1">
    <citation type="journal article" date="2020" name="Fungal Divers.">
        <title>Resolving the Mortierellaceae phylogeny through synthesis of multi-gene phylogenetics and phylogenomics.</title>
        <authorList>
            <person name="Vandepol N."/>
            <person name="Liber J."/>
            <person name="Desiro A."/>
            <person name="Na H."/>
            <person name="Kennedy M."/>
            <person name="Barry K."/>
            <person name="Grigoriev I.V."/>
            <person name="Miller A.N."/>
            <person name="O'Donnell K."/>
            <person name="Stajich J.E."/>
            <person name="Bonito G."/>
        </authorList>
    </citation>
    <scope>NUCLEOTIDE SEQUENCE</scope>
    <source>
        <strain evidence="7">NRRL 2591</strain>
    </source>
</reference>
<comment type="similarity">
    <text evidence="5">Belongs to the eukaryotic initiation factor 4E family.</text>
</comment>
<evidence type="ECO:0000256" key="1">
    <source>
        <dbReference type="ARBA" id="ARBA00022540"/>
    </source>
</evidence>
<evidence type="ECO:0000256" key="6">
    <source>
        <dbReference type="SAM" id="MobiDB-lite"/>
    </source>
</evidence>
<dbReference type="GO" id="GO:0006417">
    <property type="term" value="P:regulation of translation"/>
    <property type="evidence" value="ECO:0007669"/>
    <property type="project" value="UniProtKB-KW"/>
</dbReference>
<dbReference type="SUPFAM" id="SSF55418">
    <property type="entry name" value="eIF4e-like"/>
    <property type="match status" value="1"/>
</dbReference>
<evidence type="ECO:0000256" key="4">
    <source>
        <dbReference type="ARBA" id="ARBA00022917"/>
    </source>
</evidence>
<dbReference type="Gene3D" id="3.30.760.10">
    <property type="entry name" value="RNA Cap, Translation Initiation Factor Eif4e"/>
    <property type="match status" value="1"/>
</dbReference>
<dbReference type="GO" id="GO:0003743">
    <property type="term" value="F:translation initiation factor activity"/>
    <property type="evidence" value="ECO:0007669"/>
    <property type="project" value="UniProtKB-KW"/>
</dbReference>
<keyword evidence="2" id="KW-0810">Translation regulation</keyword>
<feature type="region of interest" description="Disordered" evidence="6">
    <location>
        <begin position="29"/>
        <end position="48"/>
    </location>
</feature>
<proteinExistence type="inferred from homology"/>
<dbReference type="Pfam" id="PF01652">
    <property type="entry name" value="IF4E"/>
    <property type="match status" value="1"/>
</dbReference>
<evidence type="ECO:0000313" key="7">
    <source>
        <dbReference type="EMBL" id="KAF9550388.1"/>
    </source>
</evidence>
<evidence type="ECO:0000256" key="3">
    <source>
        <dbReference type="ARBA" id="ARBA00022884"/>
    </source>
</evidence>
<keyword evidence="1 5" id="KW-0396">Initiation factor</keyword>
<accession>A0A9P6K7B7</accession>
<protein>
    <recommendedName>
        <fullName evidence="9">Eukaryotic translation initiation factor 4E type 3</fullName>
    </recommendedName>
</protein>
<dbReference type="PANTHER" id="PTHR11960:SF66">
    <property type="entry name" value="EUKARYOTIC TRANSLATION INITIATION FACTOR 4E TYPE 3"/>
    <property type="match status" value="1"/>
</dbReference>
<evidence type="ECO:0000256" key="2">
    <source>
        <dbReference type="ARBA" id="ARBA00022845"/>
    </source>
</evidence>
<name>A0A9P6K7B7_9FUNG</name>
<gene>
    <name evidence="7" type="ORF">EC957_000690</name>
</gene>
<dbReference type="EMBL" id="JAAAXW010000011">
    <property type="protein sequence ID" value="KAF9550388.1"/>
    <property type="molecule type" value="Genomic_DNA"/>
</dbReference>
<evidence type="ECO:0000256" key="5">
    <source>
        <dbReference type="RuleBase" id="RU004374"/>
    </source>
</evidence>
<dbReference type="GO" id="GO:0016281">
    <property type="term" value="C:eukaryotic translation initiation factor 4F complex"/>
    <property type="evidence" value="ECO:0007669"/>
    <property type="project" value="TreeGrafter"/>
</dbReference>
<keyword evidence="3 5" id="KW-0694">RNA-binding</keyword>
<dbReference type="Proteomes" id="UP000723463">
    <property type="component" value="Unassembled WGS sequence"/>
</dbReference>
<comment type="caution">
    <text evidence="7">The sequence shown here is derived from an EMBL/GenBank/DDBJ whole genome shotgun (WGS) entry which is preliminary data.</text>
</comment>
<dbReference type="InterPro" id="IPR023398">
    <property type="entry name" value="TIF_eIF4e-like"/>
</dbReference>
<sequence length="245" mass="27303">MGFGSGIIGRERPLIVGNGSAAFRQHTFRQPQPQQVTSLDTKPNSGAGALPAVTVTPIPSDIVMTKIPLKRKWTFWHDKIVANPTPASYTENLKTVAEADTVQGFWSVYNNTAGPEKLGLRCSLHFMHKGVKPLWEDPQNERGGAWNFRIAKASTPVVWRELLMALVGEQFEDNIAPGDEIFGLSVSARWNSDIFQIWNMDSSLKESSTVMDKVTAILANVDSLKDVEIQSPFYKAHKDHEHFNK</sequence>